<feature type="transmembrane region" description="Helical" evidence="5">
    <location>
        <begin position="377"/>
        <end position="396"/>
    </location>
</feature>
<evidence type="ECO:0000256" key="4">
    <source>
        <dbReference type="ARBA" id="ARBA00023136"/>
    </source>
</evidence>
<feature type="transmembrane region" description="Helical" evidence="5">
    <location>
        <begin position="588"/>
        <end position="607"/>
    </location>
</feature>
<dbReference type="Proteomes" id="UP000277300">
    <property type="component" value="Unassembled WGS sequence"/>
</dbReference>
<feature type="transmembrane region" description="Helical" evidence="5">
    <location>
        <begin position="1028"/>
        <end position="1049"/>
    </location>
</feature>
<sequence>MENVMRTKPMSVINAEEVAEELPRHLSLFDLLCIGIGSTVGSGVFSTSGEIISTTAGPAAFVSWIIAGLVCCINALAYMELVTCIPSSGSTYAYAYHAMGELPAVVAAWLLTLEYGVSGSGVARSWATKVQDWLEEEHPEYSYQWLNEDYTNLLGAVMMALCVGVLLVGVRFGKWFVNTITTIKVFVVLFIIVVGFSFMNTDNLSPFVPERQDVDGSMAFGAQGIITGVSSAFFGYTGFDEVCCLAAEAKNPKKIMPLAVIGVVTGTMFLSAFASLALSGMIPYQQAESFGSGFDYQNANWAAQIVRAGETCTMPVVVLVCFLAQPRLNYALSCDGLMPRIFSKVDDKGNLFENTLITGTFFTAVAFVIPFETLWDIVSFGVLLSFNMSMSSLLVMRMHKKSPVLASKLISLMVISAGLAAFFYQIGYSNEGHVWCLVVGIIFLVVTIIACFAMYFKCPQELSNPDNFAAPFVPFLPTFAVLANFYLAAQISYTGIYTSFAWLVASVVFYFSYGYKHSAGRTEKVMSKATSVAYAIDKHLFKQEITHPDTKITMEREPTFMENILRTKPLRVIHAEEQVEELPRQMSLFDLICIGISASVGSGIFSTTGEIISSTAGPAAFVSWIIAGIVCCINALAYMEMVTRVPSSGSTYAYSFYALGELPAVVAAWLVSLEYGVSGSGVARSWATKVQDWLEEEHPGHSYQWLNEDYYNLLGSVMMALCVGVLLMGVRFSKWFINIFTIVKVLVVLFIIIAGFAYTDMDNFSPFVPVRQDVDGTMAFGTQGIITGASSAFFGYVGFDEVCCLAAEAKNPKKIMPLAVIGVVLGIMFLSSFASLALSGLIPYLQADSFGAGFEYQGQRWASQIVRAGETCTMPVVVLVSFLAQPRLNYALACDGLMPRIFAKVDEKGNLFVNTLITGVVFTVVALFIPFDTLWDIVSFGILLSFNMTNSSLLMVRMRKASPSLAPKLIGLMVGSAWFAAFFYQIGYSNEGYVWCLVLGIVFLVVTVIACFAMYFKCPQEETLPENFASPFVPFLPTLAVLANFYLAAQINYTGIYASCAWLAASVVFYFSYGYKHSAGRTGWSSLMSLPRESTMLSPIISDKKQLQE</sequence>
<feature type="transmembrane region" description="Helical" evidence="5">
    <location>
        <begin position="865"/>
        <end position="884"/>
    </location>
</feature>
<feature type="transmembrane region" description="Helical" evidence="5">
    <location>
        <begin position="735"/>
        <end position="758"/>
    </location>
</feature>
<feature type="transmembrane region" description="Helical" evidence="5">
    <location>
        <begin position="258"/>
        <end position="281"/>
    </location>
</feature>
<feature type="transmembrane region" description="Helical" evidence="5">
    <location>
        <begin position="968"/>
        <end position="986"/>
    </location>
</feature>
<dbReference type="OrthoDB" id="5982228at2759"/>
<evidence type="ECO:0000259" key="6">
    <source>
        <dbReference type="Pfam" id="PF13906"/>
    </source>
</evidence>
<proteinExistence type="predicted"/>
<feature type="transmembrane region" description="Helical" evidence="5">
    <location>
        <begin position="937"/>
        <end position="956"/>
    </location>
</feature>
<dbReference type="GO" id="GO:0015171">
    <property type="term" value="F:amino acid transmembrane transporter activity"/>
    <property type="evidence" value="ECO:0007669"/>
    <property type="project" value="TreeGrafter"/>
</dbReference>
<dbReference type="Gene3D" id="1.20.1740.10">
    <property type="entry name" value="Amino acid/polyamine transporter I"/>
    <property type="match status" value="2"/>
</dbReference>
<dbReference type="AlphaFoldDB" id="A0A3F2RJM4"/>
<evidence type="ECO:0000313" key="8">
    <source>
        <dbReference type="Proteomes" id="UP000277300"/>
    </source>
</evidence>
<feature type="transmembrane region" description="Helical" evidence="5">
    <location>
        <begin position="150"/>
        <end position="168"/>
    </location>
</feature>
<keyword evidence="4 5" id="KW-0472">Membrane</keyword>
<feature type="transmembrane region" description="Helical" evidence="5">
    <location>
        <begin position="651"/>
        <end position="671"/>
    </location>
</feature>
<feature type="transmembrane region" description="Helical" evidence="5">
    <location>
        <begin position="218"/>
        <end position="237"/>
    </location>
</feature>
<feature type="transmembrane region" description="Helical" evidence="5">
    <location>
        <begin position="911"/>
        <end position="931"/>
    </location>
</feature>
<feature type="transmembrane region" description="Helical" evidence="5">
    <location>
        <begin position="710"/>
        <end position="728"/>
    </location>
</feature>
<evidence type="ECO:0000313" key="7">
    <source>
        <dbReference type="EMBL" id="RLN57530.1"/>
    </source>
</evidence>
<dbReference type="GO" id="GO:0016020">
    <property type="term" value="C:membrane"/>
    <property type="evidence" value="ECO:0007669"/>
    <property type="project" value="UniProtKB-SubCell"/>
</dbReference>
<protein>
    <recommendedName>
        <fullName evidence="6">Cationic amino acid transporter C-terminal domain-containing protein</fullName>
    </recommendedName>
</protein>
<feature type="transmembrane region" description="Helical" evidence="5">
    <location>
        <begin position="351"/>
        <end position="371"/>
    </location>
</feature>
<accession>A0A3F2RJM4</accession>
<dbReference type="InterPro" id="IPR002293">
    <property type="entry name" value="AA/rel_permease1"/>
</dbReference>
<evidence type="ECO:0000256" key="1">
    <source>
        <dbReference type="ARBA" id="ARBA00004141"/>
    </source>
</evidence>
<feature type="transmembrane region" description="Helical" evidence="5">
    <location>
        <begin position="468"/>
        <end position="489"/>
    </location>
</feature>
<comment type="subcellular location">
    <subcellularLocation>
        <location evidence="1">Membrane</location>
        <topology evidence="1">Multi-pass membrane protein</topology>
    </subcellularLocation>
</comment>
<feature type="transmembrane region" description="Helical" evidence="5">
    <location>
        <begin position="778"/>
        <end position="797"/>
    </location>
</feature>
<feature type="domain" description="Cationic amino acid transporter C-terminal" evidence="6">
    <location>
        <begin position="1028"/>
        <end position="1078"/>
    </location>
</feature>
<feature type="transmembrane region" description="Helical" evidence="5">
    <location>
        <begin position="818"/>
        <end position="845"/>
    </location>
</feature>
<gene>
    <name evidence="7" type="ORF">BBP00_00007471</name>
</gene>
<evidence type="ECO:0000256" key="5">
    <source>
        <dbReference type="SAM" id="Phobius"/>
    </source>
</evidence>
<organism evidence="7 8">
    <name type="scientific">Phytophthora kernoviae</name>
    <dbReference type="NCBI Taxonomy" id="325452"/>
    <lineage>
        <taxon>Eukaryota</taxon>
        <taxon>Sar</taxon>
        <taxon>Stramenopiles</taxon>
        <taxon>Oomycota</taxon>
        <taxon>Peronosporomycetes</taxon>
        <taxon>Peronosporales</taxon>
        <taxon>Peronosporaceae</taxon>
        <taxon>Phytophthora</taxon>
    </lineage>
</organism>
<dbReference type="InterPro" id="IPR029485">
    <property type="entry name" value="CAT_C"/>
</dbReference>
<dbReference type="EMBL" id="MBDO02000304">
    <property type="protein sequence ID" value="RLN57530.1"/>
    <property type="molecule type" value="Genomic_DNA"/>
</dbReference>
<feature type="transmembrane region" description="Helical" evidence="5">
    <location>
        <begin position="992"/>
        <end position="1016"/>
    </location>
</feature>
<dbReference type="Pfam" id="PF13906">
    <property type="entry name" value="AA_permease_C"/>
    <property type="match status" value="1"/>
</dbReference>
<dbReference type="PANTHER" id="PTHR43243">
    <property type="entry name" value="INNER MEMBRANE TRANSPORTER YGJI-RELATED"/>
    <property type="match status" value="1"/>
</dbReference>
<feature type="transmembrane region" description="Helical" evidence="5">
    <location>
        <begin position="408"/>
        <end position="426"/>
    </location>
</feature>
<feature type="transmembrane region" description="Helical" evidence="5">
    <location>
        <begin position="175"/>
        <end position="198"/>
    </location>
</feature>
<feature type="transmembrane region" description="Helical" evidence="5">
    <location>
        <begin position="495"/>
        <end position="515"/>
    </location>
</feature>
<feature type="transmembrane region" description="Helical" evidence="5">
    <location>
        <begin position="619"/>
        <end position="639"/>
    </location>
</feature>
<dbReference type="PANTHER" id="PTHR43243:SF82">
    <property type="entry name" value="CATIONIC AMINO ACID TRANSPORTER C-TERMINAL DOMAIN-CONTAINING PROTEIN"/>
    <property type="match status" value="1"/>
</dbReference>
<comment type="caution">
    <text evidence="7">The sequence shown here is derived from an EMBL/GenBank/DDBJ whole genome shotgun (WGS) entry which is preliminary data.</text>
</comment>
<feature type="transmembrane region" description="Helical" evidence="5">
    <location>
        <begin position="301"/>
        <end position="323"/>
    </location>
</feature>
<name>A0A3F2RJM4_9STRA</name>
<dbReference type="Pfam" id="PF13520">
    <property type="entry name" value="AA_permease_2"/>
    <property type="match status" value="2"/>
</dbReference>
<keyword evidence="3 5" id="KW-1133">Transmembrane helix</keyword>
<reference evidence="7 8" key="1">
    <citation type="submission" date="2018-07" db="EMBL/GenBank/DDBJ databases">
        <title>Genome sequencing of oomycete isolates from Chile give support for New Zealand origin for Phytophthora kernoviae and make available the first Nothophytophthora sp. genome.</title>
        <authorList>
            <person name="Studholme D.J."/>
            <person name="Sanfuentes E."/>
            <person name="Panda P."/>
            <person name="Hill R."/>
            <person name="Sambles C."/>
            <person name="Grant M."/>
            <person name="Williams N.M."/>
            <person name="Mcdougal R.L."/>
        </authorList>
    </citation>
    <scope>NUCLEOTIDE SEQUENCE [LARGE SCALE GENOMIC DNA]</scope>
    <source>
        <strain evidence="7">Chile6</strain>
    </source>
</reference>
<feature type="transmembrane region" description="Helical" evidence="5">
    <location>
        <begin position="1055"/>
        <end position="1073"/>
    </location>
</feature>
<feature type="transmembrane region" description="Helical" evidence="5">
    <location>
        <begin position="59"/>
        <end position="79"/>
    </location>
</feature>
<keyword evidence="2 5" id="KW-0812">Transmembrane</keyword>
<evidence type="ECO:0000256" key="3">
    <source>
        <dbReference type="ARBA" id="ARBA00022989"/>
    </source>
</evidence>
<evidence type="ECO:0000256" key="2">
    <source>
        <dbReference type="ARBA" id="ARBA00022692"/>
    </source>
</evidence>
<feature type="transmembrane region" description="Helical" evidence="5">
    <location>
        <begin position="432"/>
        <end position="456"/>
    </location>
</feature>